<evidence type="ECO:0000256" key="2">
    <source>
        <dbReference type="ARBA" id="ARBA00022729"/>
    </source>
</evidence>
<comment type="similarity">
    <text evidence="1">Belongs to the bacterial solute-binding protein 8 family.</text>
</comment>
<evidence type="ECO:0000313" key="6">
    <source>
        <dbReference type="EMBL" id="SCP96055.1"/>
    </source>
</evidence>
<dbReference type="PANTHER" id="PTHR30535:SF34">
    <property type="entry name" value="MOLYBDATE-BINDING PROTEIN MOLA"/>
    <property type="match status" value="1"/>
</dbReference>
<feature type="compositionally biased region" description="Basic and acidic residues" evidence="3">
    <location>
        <begin position="39"/>
        <end position="50"/>
    </location>
</feature>
<dbReference type="InterPro" id="IPR050902">
    <property type="entry name" value="ABC_Transporter_SBP"/>
</dbReference>
<evidence type="ECO:0000313" key="7">
    <source>
        <dbReference type="Proteomes" id="UP000199315"/>
    </source>
</evidence>
<feature type="signal peptide" evidence="4">
    <location>
        <begin position="1"/>
        <end position="24"/>
    </location>
</feature>
<dbReference type="PANTHER" id="PTHR30535">
    <property type="entry name" value="VITAMIN B12-BINDING PROTEIN"/>
    <property type="match status" value="1"/>
</dbReference>
<feature type="domain" description="Fe/B12 periplasmic-binding" evidence="5">
    <location>
        <begin position="79"/>
        <end position="325"/>
    </location>
</feature>
<keyword evidence="2 4" id="KW-0732">Signal</keyword>
<evidence type="ECO:0000256" key="4">
    <source>
        <dbReference type="SAM" id="SignalP"/>
    </source>
</evidence>
<accession>A0A1D3TQY1</accession>
<dbReference type="STRING" id="1619234.SAMN05421730_1003146"/>
<sequence>MKNMKKLFMILCIMAMVAGLAACAGSSKETKAVPAETAENEKNETVKTEADDSAAATEYPVTIQDSNGTEVTFDTEPVKVVSMAPNITEMIYQLGLEDRLIGRTTYCDYPEEVSAIEEVGTLREPNIEKIISMEPDVVIASTHFSEESEKQLTDLGVKVVILYEEKKIDGVYTMIETMGRMFNVNEAATETIQEMESSINETKAAVDGLEAPSVYYVVGFGEYGDYTAGGDTFVGELIALTGGDNIALEVSGWSYTLESIVEADPEIIIISEDMKESFMASEHYCDLTAVKNGNVYGIDANLVERQGARNAEGARILAEIFHPEAFK</sequence>
<feature type="region of interest" description="Disordered" evidence="3">
    <location>
        <begin position="34"/>
        <end position="55"/>
    </location>
</feature>
<dbReference type="RefSeq" id="WP_091231153.1">
    <property type="nucleotide sequence ID" value="NZ_FMKA01000003.1"/>
</dbReference>
<reference evidence="6 7" key="1">
    <citation type="submission" date="2016-09" db="EMBL/GenBank/DDBJ databases">
        <authorList>
            <person name="Capua I."/>
            <person name="De Benedictis P."/>
            <person name="Joannis T."/>
            <person name="Lombin L.H."/>
            <person name="Cattoli G."/>
        </authorList>
    </citation>
    <scope>NUCLEOTIDE SEQUENCE [LARGE SCALE GENOMIC DNA]</scope>
    <source>
        <strain evidence="6 7">GluBS11</strain>
    </source>
</reference>
<name>A0A1D3TQY1_9FIRM</name>
<organism evidence="6 7">
    <name type="scientific">Anaerobium acetethylicum</name>
    <dbReference type="NCBI Taxonomy" id="1619234"/>
    <lineage>
        <taxon>Bacteria</taxon>
        <taxon>Bacillati</taxon>
        <taxon>Bacillota</taxon>
        <taxon>Clostridia</taxon>
        <taxon>Lachnospirales</taxon>
        <taxon>Lachnospiraceae</taxon>
        <taxon>Anaerobium</taxon>
    </lineage>
</organism>
<dbReference type="SUPFAM" id="SSF53807">
    <property type="entry name" value="Helical backbone' metal receptor"/>
    <property type="match status" value="1"/>
</dbReference>
<evidence type="ECO:0000256" key="3">
    <source>
        <dbReference type="SAM" id="MobiDB-lite"/>
    </source>
</evidence>
<dbReference type="GO" id="GO:0071281">
    <property type="term" value="P:cellular response to iron ion"/>
    <property type="evidence" value="ECO:0007669"/>
    <property type="project" value="TreeGrafter"/>
</dbReference>
<keyword evidence="7" id="KW-1185">Reference proteome</keyword>
<dbReference type="PROSITE" id="PS51257">
    <property type="entry name" value="PROKAR_LIPOPROTEIN"/>
    <property type="match status" value="1"/>
</dbReference>
<dbReference type="InterPro" id="IPR002491">
    <property type="entry name" value="ABC_transptr_periplasmic_BD"/>
</dbReference>
<protein>
    <submittedName>
        <fullName evidence="6">Iron complex transport system substrate-binding protein</fullName>
    </submittedName>
</protein>
<dbReference type="EMBL" id="FMKA01000003">
    <property type="protein sequence ID" value="SCP96055.1"/>
    <property type="molecule type" value="Genomic_DNA"/>
</dbReference>
<dbReference type="Pfam" id="PF01497">
    <property type="entry name" value="Peripla_BP_2"/>
    <property type="match status" value="1"/>
</dbReference>
<gene>
    <name evidence="6" type="ORF">SAMN05421730_1003146</name>
</gene>
<dbReference type="OrthoDB" id="9816357at2"/>
<dbReference type="CDD" id="cd01143">
    <property type="entry name" value="YvrC"/>
    <property type="match status" value="1"/>
</dbReference>
<dbReference type="AlphaFoldDB" id="A0A1D3TQY1"/>
<dbReference type="InterPro" id="IPR054828">
    <property type="entry name" value="Vit_B12_bind_prot"/>
</dbReference>
<dbReference type="Proteomes" id="UP000199315">
    <property type="component" value="Unassembled WGS sequence"/>
</dbReference>
<feature type="chain" id="PRO_5038654012" evidence="4">
    <location>
        <begin position="25"/>
        <end position="327"/>
    </location>
</feature>
<evidence type="ECO:0000259" key="5">
    <source>
        <dbReference type="PROSITE" id="PS50983"/>
    </source>
</evidence>
<proteinExistence type="inferred from homology"/>
<dbReference type="Gene3D" id="3.40.50.1980">
    <property type="entry name" value="Nitrogenase molybdenum iron protein domain"/>
    <property type="match status" value="2"/>
</dbReference>
<dbReference type="PROSITE" id="PS50983">
    <property type="entry name" value="FE_B12_PBP"/>
    <property type="match status" value="1"/>
</dbReference>
<dbReference type="NCBIfam" id="NF038402">
    <property type="entry name" value="TroA_like"/>
    <property type="match status" value="1"/>
</dbReference>
<evidence type="ECO:0000256" key="1">
    <source>
        <dbReference type="ARBA" id="ARBA00008814"/>
    </source>
</evidence>